<dbReference type="SUPFAM" id="SSF52047">
    <property type="entry name" value="RNI-like"/>
    <property type="match status" value="1"/>
</dbReference>
<dbReference type="InterPro" id="IPR052813">
    <property type="entry name" value="CMIP"/>
</dbReference>
<comment type="caution">
    <text evidence="3">The sequence shown here is derived from an EMBL/GenBank/DDBJ whole genome shotgun (WGS) entry which is preliminary data.</text>
</comment>
<dbReference type="Proteomes" id="UP000807504">
    <property type="component" value="Unassembled WGS sequence"/>
</dbReference>
<dbReference type="InterPro" id="IPR032675">
    <property type="entry name" value="LRR_dom_sf"/>
</dbReference>
<keyword evidence="4" id="KW-1185">Reference proteome</keyword>
<reference evidence="3" key="1">
    <citation type="journal article" date="2020" name="bioRxiv">
        <title>Chromosome-level reference genome of the European wasp spider Argiope bruennichi: a resource for studies on range expansion and evolutionary adaptation.</title>
        <authorList>
            <person name="Sheffer M.M."/>
            <person name="Hoppe A."/>
            <person name="Krehenwinkel H."/>
            <person name="Uhl G."/>
            <person name="Kuss A.W."/>
            <person name="Jensen L."/>
            <person name="Jensen C."/>
            <person name="Gillespie R.G."/>
            <person name="Hoff K.J."/>
            <person name="Prost S."/>
        </authorList>
    </citation>
    <scope>NUCLEOTIDE SEQUENCE</scope>
</reference>
<dbReference type="AlphaFoldDB" id="A0A8T0EY57"/>
<dbReference type="Gene3D" id="3.80.10.10">
    <property type="entry name" value="Ribonuclease Inhibitor"/>
    <property type="match status" value="1"/>
</dbReference>
<protein>
    <submittedName>
        <fullName evidence="3">C-Maf-inducing protein like</fullName>
    </submittedName>
</protein>
<evidence type="ECO:0000313" key="4">
    <source>
        <dbReference type="Proteomes" id="UP000807504"/>
    </source>
</evidence>
<dbReference type="PANTHER" id="PTHR25480">
    <property type="entry name" value="LEUCINE-RICH REPEAT-CONTAINING PROTEIN 73"/>
    <property type="match status" value="1"/>
</dbReference>
<feature type="region of interest" description="Disordered" evidence="1">
    <location>
        <begin position="76"/>
        <end position="105"/>
    </location>
</feature>
<dbReference type="SMART" id="SM00368">
    <property type="entry name" value="LRR_RI"/>
    <property type="match status" value="2"/>
</dbReference>
<dbReference type="Pfam" id="PF23066">
    <property type="entry name" value="PH_21"/>
    <property type="match status" value="1"/>
</dbReference>
<reference evidence="3" key="2">
    <citation type="submission" date="2020-06" db="EMBL/GenBank/DDBJ databases">
        <authorList>
            <person name="Sheffer M."/>
        </authorList>
    </citation>
    <scope>NUCLEOTIDE SEQUENCE</scope>
</reference>
<sequence>MASNGEVTSLSLTNFKWLTRKSHSHVASSSSSERPKSECLPKSNVTLPGFHNNFISGDRNGERCIVLRNDIGRSISSESEDSSCTSRQNSIDSSLSSSSSSTDGMSAHDLLERLNIGSRSVPSSPSGPKYKLIHEGDIQVCRLNHSRTVISKILSSKFLRRWESHHLYLNPTQMHSKTPCGFMEEAVQYALIEDVYILVTCETTQKYCVCVDLPDGSLLLQVNNAYVRDQWLHSIIWKRNMLKYRKLLSNTRRSDVFLKELKSLVEMTLTTPLQNDSIYNSPLELISELLQENLVWLPKSHHEEIISVICPILELTTPTPEVCDFLTKYCRENPRSRIVLELFIPIVQRILKHNMDFGKFPKTRVFVQEYIQALSYQNDGKAVLEKFINSIHGVSSGCPHPRVLPNLVSVCLAAVYALYEEKRNWSVDDRNDASVLASDWENRLVSFVSMLEFISAHEDWLPGLSQLLQPIPFPDDALADSLFTKNLKPVLERICKDERCDVHLMVMGVRDEKEGWLHLYCPGGIACDDEGELWSTMLKHLLECCCRRKKFLENLTKSIGPCMLRALRGDATLQSVLCSMLELEVIDNKDLQVQMITTLQSTPSGKQLYASLCQRQQHLRELQQKGGPRKLTLPSRSTDSDVAKLLSCGSFGNLECLSLAFTQVTSSCAEQLIKLPSLRYLNLWSTQFGDGGLLLISEHLPKLQTLNLCETPVSDKGLQCLASMKSLRKLNLNSTSLTAQTFEKLKQSLPALQECDIRYTDAWIIGQIYHPLRLRFGGFLALDVDLDLDRLFDFMDALRLLLALRFVDFLGLVLDLDLDRLLDFFLILDRREPGGFLDCKNSGRSMDPGGYLDCLKSGGSYVGILDWIQTGIEDGILITAKTSPAREDRVVRGADFTTITEWIVSDAEFLKVGWKSSMAREEFYNEWMIRFPLGGDCWEILMGMRTFGGRCSFVLPFSDDVSPDICFQSVVRSGYSPVHRPRARWEGPLSSMQNRLGSDRFGEGLPRDLAEEQFLRKTVYKWEEYGSGILAKNEKKECAEMESDEIGVEGEDAVDTLSSSGRCVPGGVNGEWGGVLQKRKIFQVDRQKQDPKFKDLKQDMD</sequence>
<proteinExistence type="predicted"/>
<evidence type="ECO:0000256" key="1">
    <source>
        <dbReference type="SAM" id="MobiDB-lite"/>
    </source>
</evidence>
<dbReference type="PANTHER" id="PTHR25480:SF0">
    <property type="entry name" value="C-MAF-INDUCING PROTEIN"/>
    <property type="match status" value="1"/>
</dbReference>
<organism evidence="3 4">
    <name type="scientific">Argiope bruennichi</name>
    <name type="common">Wasp spider</name>
    <name type="synonym">Aranea bruennichi</name>
    <dbReference type="NCBI Taxonomy" id="94029"/>
    <lineage>
        <taxon>Eukaryota</taxon>
        <taxon>Metazoa</taxon>
        <taxon>Ecdysozoa</taxon>
        <taxon>Arthropoda</taxon>
        <taxon>Chelicerata</taxon>
        <taxon>Arachnida</taxon>
        <taxon>Araneae</taxon>
        <taxon>Araneomorphae</taxon>
        <taxon>Entelegynae</taxon>
        <taxon>Araneoidea</taxon>
        <taxon>Araneidae</taxon>
        <taxon>Argiope</taxon>
    </lineage>
</organism>
<dbReference type="EMBL" id="JABXBU010001863">
    <property type="protein sequence ID" value="KAF8782681.1"/>
    <property type="molecule type" value="Genomic_DNA"/>
</dbReference>
<name>A0A8T0EY57_ARGBR</name>
<gene>
    <name evidence="3" type="ORF">HNY73_012940</name>
</gene>
<feature type="domain" description="C-Maf-inducing protein PH" evidence="2">
    <location>
        <begin position="129"/>
        <end position="248"/>
    </location>
</feature>
<evidence type="ECO:0000313" key="3">
    <source>
        <dbReference type="EMBL" id="KAF8782681.1"/>
    </source>
</evidence>
<accession>A0A8T0EY57</accession>
<dbReference type="InterPro" id="IPR056429">
    <property type="entry name" value="PH_CMIP"/>
</dbReference>
<evidence type="ECO:0000259" key="2">
    <source>
        <dbReference type="Pfam" id="PF23066"/>
    </source>
</evidence>